<accession>A0AAP0WUE4</accession>
<evidence type="ECO:0000313" key="4">
    <source>
        <dbReference type="Proteomes" id="UP001415857"/>
    </source>
</evidence>
<organism evidence="3 4">
    <name type="scientific">Liquidambar formosana</name>
    <name type="common">Formosan gum</name>
    <dbReference type="NCBI Taxonomy" id="63359"/>
    <lineage>
        <taxon>Eukaryota</taxon>
        <taxon>Viridiplantae</taxon>
        <taxon>Streptophyta</taxon>
        <taxon>Embryophyta</taxon>
        <taxon>Tracheophyta</taxon>
        <taxon>Spermatophyta</taxon>
        <taxon>Magnoliopsida</taxon>
        <taxon>eudicotyledons</taxon>
        <taxon>Gunneridae</taxon>
        <taxon>Pentapetalae</taxon>
        <taxon>Saxifragales</taxon>
        <taxon>Altingiaceae</taxon>
        <taxon>Liquidambar</taxon>
    </lineage>
</organism>
<comment type="caution">
    <text evidence="3">The sequence shown here is derived from an EMBL/GenBank/DDBJ whole genome shotgun (WGS) entry which is preliminary data.</text>
</comment>
<reference evidence="3 4" key="1">
    <citation type="journal article" date="2024" name="Plant J.">
        <title>Genome sequences and population genomics reveal climatic adaptation and genomic divergence between two closely related sweetgum species.</title>
        <authorList>
            <person name="Xu W.Q."/>
            <person name="Ren C.Q."/>
            <person name="Zhang X.Y."/>
            <person name="Comes H.P."/>
            <person name="Liu X.H."/>
            <person name="Li Y.G."/>
            <person name="Kettle C.J."/>
            <person name="Jalonen R."/>
            <person name="Gaisberger H."/>
            <person name="Ma Y.Z."/>
            <person name="Qiu Y.X."/>
        </authorList>
    </citation>
    <scope>NUCLEOTIDE SEQUENCE [LARGE SCALE GENOMIC DNA]</scope>
    <source>
        <strain evidence="3">Hangzhou</strain>
    </source>
</reference>
<evidence type="ECO:0000313" key="3">
    <source>
        <dbReference type="EMBL" id="KAK9280149.1"/>
    </source>
</evidence>
<dbReference type="Proteomes" id="UP001415857">
    <property type="component" value="Unassembled WGS sequence"/>
</dbReference>
<gene>
    <name evidence="3" type="ORF">L1049_013836</name>
</gene>
<feature type="compositionally biased region" description="Basic and acidic residues" evidence="1">
    <location>
        <begin position="1"/>
        <end position="14"/>
    </location>
</feature>
<keyword evidence="4" id="KW-1185">Reference proteome</keyword>
<dbReference type="PANTHER" id="PTHR36797:SF3">
    <property type="entry name" value="OS01G0258600 PROTEIN"/>
    <property type="match status" value="1"/>
</dbReference>
<protein>
    <submittedName>
        <fullName evidence="3">Uncharacterized protein</fullName>
    </submittedName>
</protein>
<feature type="region of interest" description="Disordered" evidence="1">
    <location>
        <begin position="1"/>
        <end position="35"/>
    </location>
</feature>
<keyword evidence="2" id="KW-0812">Transmembrane</keyword>
<evidence type="ECO:0000256" key="2">
    <source>
        <dbReference type="SAM" id="Phobius"/>
    </source>
</evidence>
<keyword evidence="2" id="KW-0472">Membrane</keyword>
<evidence type="ECO:0000256" key="1">
    <source>
        <dbReference type="SAM" id="MobiDB-lite"/>
    </source>
</evidence>
<sequence>MGVEEPKDPLKGVDWKSIGGAAHKDPSGGPVTKKRLPKKIRQIPECYFLPRRSLPSTIALYGTIIAAGVGAGMLLEKWIDKKVKGCPNELRDLRKRDHVSPHVYIAGFVGKPDEFFCSRFFDDINIEKFAYVCQIQL</sequence>
<dbReference type="EMBL" id="JBBPBK010000008">
    <property type="protein sequence ID" value="KAK9280149.1"/>
    <property type="molecule type" value="Genomic_DNA"/>
</dbReference>
<keyword evidence="2" id="KW-1133">Transmembrane helix</keyword>
<proteinExistence type="predicted"/>
<dbReference type="PANTHER" id="PTHR36797">
    <property type="entry name" value="OS01G0258600 PROTEIN"/>
    <property type="match status" value="1"/>
</dbReference>
<dbReference type="AlphaFoldDB" id="A0AAP0WUE4"/>
<name>A0AAP0WUE4_LIQFO</name>
<feature type="transmembrane region" description="Helical" evidence="2">
    <location>
        <begin position="58"/>
        <end position="75"/>
    </location>
</feature>